<feature type="transmembrane region" description="Helical" evidence="9">
    <location>
        <begin position="239"/>
        <end position="259"/>
    </location>
</feature>
<evidence type="ECO:0000313" key="11">
    <source>
        <dbReference type="Proteomes" id="UP000653045"/>
    </source>
</evidence>
<evidence type="ECO:0000313" key="10">
    <source>
        <dbReference type="EMBL" id="MBJ8325085.1"/>
    </source>
</evidence>
<accession>A0ABS0ZGE9</accession>
<evidence type="ECO:0000256" key="2">
    <source>
        <dbReference type="ARBA" id="ARBA00008540"/>
    </source>
</evidence>
<evidence type="ECO:0000256" key="6">
    <source>
        <dbReference type="ARBA" id="ARBA00022970"/>
    </source>
</evidence>
<evidence type="ECO:0000256" key="9">
    <source>
        <dbReference type="RuleBase" id="RU362122"/>
    </source>
</evidence>
<protein>
    <recommendedName>
        <fullName evidence="9">Branched-chain amino acid transport system carrier protein</fullName>
    </recommendedName>
</protein>
<feature type="transmembrane region" description="Helical" evidence="9">
    <location>
        <begin position="388"/>
        <end position="412"/>
    </location>
</feature>
<evidence type="ECO:0000256" key="3">
    <source>
        <dbReference type="ARBA" id="ARBA00022448"/>
    </source>
</evidence>
<feature type="transmembrane region" description="Helical" evidence="9">
    <location>
        <begin position="331"/>
        <end position="349"/>
    </location>
</feature>
<dbReference type="NCBIfam" id="TIGR00796">
    <property type="entry name" value="livcs"/>
    <property type="match status" value="1"/>
</dbReference>
<evidence type="ECO:0000256" key="5">
    <source>
        <dbReference type="ARBA" id="ARBA00022692"/>
    </source>
</evidence>
<keyword evidence="4" id="KW-1003">Cell membrane</keyword>
<feature type="transmembrane region" description="Helical" evidence="9">
    <location>
        <begin position="355"/>
        <end position="376"/>
    </location>
</feature>
<feature type="transmembrane region" description="Helical" evidence="9">
    <location>
        <begin position="299"/>
        <end position="324"/>
    </location>
</feature>
<comment type="caution">
    <text evidence="10">The sequence shown here is derived from an EMBL/GenBank/DDBJ whole genome shotgun (WGS) entry which is preliminary data.</text>
</comment>
<dbReference type="InterPro" id="IPR004685">
    <property type="entry name" value="Brnchd-chn_aa_trnsp_Livcs"/>
</dbReference>
<evidence type="ECO:0000256" key="4">
    <source>
        <dbReference type="ARBA" id="ARBA00022475"/>
    </source>
</evidence>
<keyword evidence="7 9" id="KW-1133">Transmembrane helix</keyword>
<feature type="transmembrane region" description="Helical" evidence="9">
    <location>
        <begin position="41"/>
        <end position="61"/>
    </location>
</feature>
<evidence type="ECO:0000256" key="7">
    <source>
        <dbReference type="ARBA" id="ARBA00022989"/>
    </source>
</evidence>
<feature type="transmembrane region" description="Helical" evidence="9">
    <location>
        <begin position="120"/>
        <end position="139"/>
    </location>
</feature>
<comment type="similarity">
    <text evidence="2 9">Belongs to the branched chain amino acid transporter family.</text>
</comment>
<dbReference type="Proteomes" id="UP000653045">
    <property type="component" value="Unassembled WGS sequence"/>
</dbReference>
<comment type="subcellular location">
    <subcellularLocation>
        <location evidence="1 9">Cell membrane</location>
        <topology evidence="1 9">Multi-pass membrane protein</topology>
    </subcellularLocation>
</comment>
<feature type="transmembrane region" description="Helical" evidence="9">
    <location>
        <begin position="432"/>
        <end position="456"/>
    </location>
</feature>
<keyword evidence="3 9" id="KW-0813">Transport</keyword>
<proteinExistence type="inferred from homology"/>
<keyword evidence="11" id="KW-1185">Reference proteome</keyword>
<evidence type="ECO:0000256" key="8">
    <source>
        <dbReference type="ARBA" id="ARBA00023136"/>
    </source>
</evidence>
<sequence>MNQTSQKNKFLIIGFMLFALFFGAGNLIFPAFLGIYSGSNIWPAVIGFLLTAVTLPLLGVIAISYTGASNPEELARPIAKPYAIFFSVALYLSIGPFFAIPRTGATSYSVGIAPIFGDSLLTKALYALVFFGISYWLAIKPNKIAERIGKYLTPSLLVVIAILVIFSFIKPAGSLGTPIDIGSNVNEAFSRLPFVAGIIQGYGTMDALASLAFSILVINAAKSFGDKSNKELAKTTMSSGVIATVLLALIYIFITRIGATSQGLFTFTDGQFMMDNSAIDGGHILSQSANFYLGQIGQIILSVIIFLACLTTSTGLITSCAEYFNELVPKVSYFIWVTLFTIIATMFYFGGLAEIINWSVPVLFLLYPLTITLIFLSLTKGWFKGDRLVYQITTGFTLIPALYDAISTLGVMTDFFSVPQALTDFFTITIPLGQYSMGWISFAVVGFVIGFIISFIKRKAQSL</sequence>
<dbReference type="PANTHER" id="PTHR30588:SF0">
    <property type="entry name" value="BRANCHED-CHAIN AMINO ACID PERMEASE BRNQ"/>
    <property type="match status" value="1"/>
</dbReference>
<name>A0ABS0ZGE9_9STRE</name>
<feature type="transmembrane region" description="Helical" evidence="9">
    <location>
        <begin position="12"/>
        <end position="35"/>
    </location>
</feature>
<feature type="transmembrane region" description="Helical" evidence="9">
    <location>
        <begin position="151"/>
        <end position="169"/>
    </location>
</feature>
<comment type="function">
    <text evidence="9">Component of the transport system for branched-chain amino acids.</text>
</comment>
<reference evidence="10 11" key="1">
    <citation type="journal article" date="2021" name="Int. J. Syst. Evol. Microbiol.">
        <title>Streptococcus vicugnae sp. nov., isolated from faeces of alpacas (Vicugna pacos) and cattle (Bos taurus), Streptococcus zalophi sp. nov., and Streptococcus pacificus sp. nov., isolated from respiratory tract of California sea lions (Zalophus californianus).</title>
        <authorList>
            <person name="Volokhov D.V."/>
            <person name="Zagorodnyaya T.A."/>
            <person name="Shen Z."/>
            <person name="Blom J."/>
            <person name="Furtak V.A."/>
            <person name="Eisenberg T."/>
            <person name="Fan P."/>
            <person name="Jeong K.C."/>
            <person name="Gao Y."/>
            <person name="Zhang S."/>
            <person name="Amselle M."/>
        </authorList>
    </citation>
    <scope>NUCLEOTIDE SEQUENCE [LARGE SCALE GENOMIC DNA]</scope>
    <source>
        <strain evidence="10 11">CSL7591</strain>
    </source>
</reference>
<dbReference type="RefSeq" id="WP_199574661.1">
    <property type="nucleotide sequence ID" value="NZ_JAENBO010000001.1"/>
</dbReference>
<evidence type="ECO:0000256" key="1">
    <source>
        <dbReference type="ARBA" id="ARBA00004651"/>
    </source>
</evidence>
<dbReference type="PANTHER" id="PTHR30588">
    <property type="entry name" value="BRANCHED-CHAIN AMINO ACID TRANSPORT SYSTEM 2 CARRIER PROTEIN"/>
    <property type="match status" value="1"/>
</dbReference>
<keyword evidence="6 9" id="KW-0029">Amino-acid transport</keyword>
<keyword evidence="5 9" id="KW-0812">Transmembrane</keyword>
<feature type="transmembrane region" description="Helical" evidence="9">
    <location>
        <begin position="82"/>
        <end position="100"/>
    </location>
</feature>
<keyword evidence="8 9" id="KW-0472">Membrane</keyword>
<feature type="transmembrane region" description="Helical" evidence="9">
    <location>
        <begin position="194"/>
        <end position="218"/>
    </location>
</feature>
<dbReference type="EMBL" id="JAENBO010000001">
    <property type="protein sequence ID" value="MBJ8325085.1"/>
    <property type="molecule type" value="Genomic_DNA"/>
</dbReference>
<organism evidence="10 11">
    <name type="scientific">Streptococcus pacificus</name>
    <dbReference type="NCBI Taxonomy" id="2740577"/>
    <lineage>
        <taxon>Bacteria</taxon>
        <taxon>Bacillati</taxon>
        <taxon>Bacillota</taxon>
        <taxon>Bacilli</taxon>
        <taxon>Lactobacillales</taxon>
        <taxon>Streptococcaceae</taxon>
        <taxon>Streptococcus</taxon>
    </lineage>
</organism>
<gene>
    <name evidence="10" type="primary">brnQ</name>
    <name evidence="10" type="ORF">JHK62_00115</name>
</gene>
<dbReference type="Pfam" id="PF05525">
    <property type="entry name" value="Branch_AA_trans"/>
    <property type="match status" value="1"/>
</dbReference>